<comment type="caution">
    <text evidence="1">The sequence shown here is derived from an EMBL/GenBank/DDBJ whole genome shotgun (WGS) entry which is preliminary data.</text>
</comment>
<sequence length="107" mass="11788">MQLQPQSDSLPPPPDTVQFQPLAAAAASDAMHAAQLGLLPLFLIHVGHQSSYATPQAARSRYIVVTSIRMPPRWNTDNRKLSPFILDLLQNIYDTYHLAAMLPLAAL</sequence>
<gene>
    <name evidence="1" type="ORF">CEP52_014909</name>
</gene>
<proteinExistence type="predicted"/>
<keyword evidence="2" id="KW-1185">Reference proteome</keyword>
<organism evidence="1 2">
    <name type="scientific">Fusarium oligoseptatum</name>
    <dbReference type="NCBI Taxonomy" id="2604345"/>
    <lineage>
        <taxon>Eukaryota</taxon>
        <taxon>Fungi</taxon>
        <taxon>Dikarya</taxon>
        <taxon>Ascomycota</taxon>
        <taxon>Pezizomycotina</taxon>
        <taxon>Sordariomycetes</taxon>
        <taxon>Hypocreomycetidae</taxon>
        <taxon>Hypocreales</taxon>
        <taxon>Nectriaceae</taxon>
        <taxon>Fusarium</taxon>
        <taxon>Fusarium solani species complex</taxon>
    </lineage>
</organism>
<accession>A0A428SI23</accession>
<dbReference type="EMBL" id="NKCK01000245">
    <property type="protein sequence ID" value="RSL89404.1"/>
    <property type="molecule type" value="Genomic_DNA"/>
</dbReference>
<evidence type="ECO:0000313" key="2">
    <source>
        <dbReference type="Proteomes" id="UP000287144"/>
    </source>
</evidence>
<dbReference type="Proteomes" id="UP000287144">
    <property type="component" value="Unassembled WGS sequence"/>
</dbReference>
<dbReference type="AlphaFoldDB" id="A0A428SI23"/>
<evidence type="ECO:0000313" key="1">
    <source>
        <dbReference type="EMBL" id="RSL89404.1"/>
    </source>
</evidence>
<name>A0A428SI23_9HYPO</name>
<protein>
    <submittedName>
        <fullName evidence="1">Uncharacterized protein</fullName>
    </submittedName>
</protein>
<reference evidence="1 2" key="1">
    <citation type="submission" date="2017-06" db="EMBL/GenBank/DDBJ databases">
        <title>Comparative genomic analysis of Ambrosia Fusariam Clade fungi.</title>
        <authorList>
            <person name="Stajich J.E."/>
            <person name="Carrillo J."/>
            <person name="Kijimoto T."/>
            <person name="Eskalen A."/>
            <person name="O'Donnell K."/>
            <person name="Kasson M."/>
        </authorList>
    </citation>
    <scope>NUCLEOTIDE SEQUENCE [LARGE SCALE GENOMIC DNA]</scope>
    <source>
        <strain evidence="1 2">NRRL62579</strain>
    </source>
</reference>